<protein>
    <submittedName>
        <fullName evidence="3">Uncharacterized protein</fullName>
    </submittedName>
</protein>
<gene>
    <name evidence="3" type="ORF">BWR18_01805</name>
</gene>
<proteinExistence type="predicted"/>
<keyword evidence="4" id="KW-1185">Reference proteome</keyword>
<evidence type="ECO:0000313" key="3">
    <source>
        <dbReference type="EMBL" id="APX10571.1"/>
    </source>
</evidence>
<evidence type="ECO:0000313" key="4">
    <source>
        <dbReference type="Proteomes" id="UP000186336"/>
    </source>
</evidence>
<keyword evidence="2" id="KW-0472">Membrane</keyword>
<feature type="compositionally biased region" description="Basic and acidic residues" evidence="1">
    <location>
        <begin position="77"/>
        <end position="92"/>
    </location>
</feature>
<keyword evidence="2" id="KW-0812">Transmembrane</keyword>
<reference evidence="3 4" key="1">
    <citation type="submission" date="2017-01" db="EMBL/GenBank/DDBJ databases">
        <title>Complete genome of Tateyamaria omphalii DOK1-4 isolated from seawater in Dokdo.</title>
        <authorList>
            <person name="Kim J.H."/>
            <person name="Chi W.-J."/>
        </authorList>
    </citation>
    <scope>NUCLEOTIDE SEQUENCE [LARGE SCALE GENOMIC DNA]</scope>
    <source>
        <strain evidence="3 4">DOK1-4</strain>
    </source>
</reference>
<feature type="compositionally biased region" description="Basic and acidic residues" evidence="1">
    <location>
        <begin position="1"/>
        <end position="31"/>
    </location>
</feature>
<feature type="transmembrane region" description="Helical" evidence="2">
    <location>
        <begin position="99"/>
        <end position="118"/>
    </location>
</feature>
<dbReference type="Proteomes" id="UP000186336">
    <property type="component" value="Chromosome"/>
</dbReference>
<keyword evidence="2" id="KW-1133">Transmembrane helix</keyword>
<evidence type="ECO:0000256" key="1">
    <source>
        <dbReference type="SAM" id="MobiDB-lite"/>
    </source>
</evidence>
<dbReference type="RefSeq" id="WP_076626438.1">
    <property type="nucleotide sequence ID" value="NZ_CP019312.1"/>
</dbReference>
<dbReference type="KEGG" id="tom:BWR18_01805"/>
<name>A0A1P8MR96_9RHOB</name>
<organism evidence="3 4">
    <name type="scientific">Tateyamaria omphalii</name>
    <dbReference type="NCBI Taxonomy" id="299262"/>
    <lineage>
        <taxon>Bacteria</taxon>
        <taxon>Pseudomonadati</taxon>
        <taxon>Pseudomonadota</taxon>
        <taxon>Alphaproteobacteria</taxon>
        <taxon>Rhodobacterales</taxon>
        <taxon>Roseobacteraceae</taxon>
        <taxon>Tateyamaria</taxon>
    </lineage>
</organism>
<feature type="region of interest" description="Disordered" evidence="1">
    <location>
        <begin position="1"/>
        <end position="96"/>
    </location>
</feature>
<dbReference type="STRING" id="299262.BWR18_01805"/>
<dbReference type="AlphaFoldDB" id="A0A1P8MR96"/>
<sequence length="119" mass="12401">MAKDPARKPRPKADPVDPTDHAHNPDTEHGTHPAAAPLGTDEEAGRRAPRPGAGMQGDTVQAIDSQGEVRAGPGDAGRQDAPRGLDDPHDTSPRSGMGLFIAALVAGPLFLFVSWILLS</sequence>
<dbReference type="EMBL" id="CP019312">
    <property type="protein sequence ID" value="APX10571.1"/>
    <property type="molecule type" value="Genomic_DNA"/>
</dbReference>
<evidence type="ECO:0000256" key="2">
    <source>
        <dbReference type="SAM" id="Phobius"/>
    </source>
</evidence>
<accession>A0A1P8MR96</accession>